<evidence type="ECO:0000256" key="6">
    <source>
        <dbReference type="ARBA" id="ARBA00022443"/>
    </source>
</evidence>
<evidence type="ECO:0000256" key="2">
    <source>
        <dbReference type="ARBA" id="ARBA00004125"/>
    </source>
</evidence>
<feature type="region of interest" description="Disordered" evidence="12">
    <location>
        <begin position="475"/>
        <end position="544"/>
    </location>
</feature>
<feature type="compositionally biased region" description="Low complexity" evidence="12">
    <location>
        <begin position="182"/>
        <end position="202"/>
    </location>
</feature>
<dbReference type="Gene3D" id="1.20.5.1940">
    <property type="match status" value="1"/>
</dbReference>
<evidence type="ECO:0000256" key="12">
    <source>
        <dbReference type="SAM" id="MobiDB-lite"/>
    </source>
</evidence>
<dbReference type="InterPro" id="IPR003903">
    <property type="entry name" value="UIM_dom"/>
</dbReference>
<dbReference type="EMBL" id="CP046234">
    <property type="protein sequence ID" value="WFD46896.1"/>
    <property type="molecule type" value="Genomic_DNA"/>
</dbReference>
<dbReference type="PROSITE" id="PS50330">
    <property type="entry name" value="UIM"/>
    <property type="match status" value="1"/>
</dbReference>
<dbReference type="SUPFAM" id="SSF48464">
    <property type="entry name" value="ENTH/VHS domain"/>
    <property type="match status" value="1"/>
</dbReference>
<reference evidence="15 16" key="1">
    <citation type="journal article" date="2020" name="Elife">
        <title>Loss of centromere function drives karyotype evolution in closely related Malassezia species.</title>
        <authorList>
            <person name="Sankaranarayanan S.R."/>
            <person name="Ianiri G."/>
            <person name="Coelho M.A."/>
            <person name="Reza M.H."/>
            <person name="Thimmappa B.C."/>
            <person name="Ganguly P."/>
            <person name="Vadnala R.N."/>
            <person name="Sun S."/>
            <person name="Siddharthan R."/>
            <person name="Tellgren-Roth C."/>
            <person name="Dawson T.L."/>
            <person name="Heitman J."/>
            <person name="Sanyal K."/>
        </authorList>
    </citation>
    <scope>NUCLEOTIDE SEQUENCE [LARGE SCALE GENOMIC DNA]</scope>
    <source>
        <strain evidence="15">CBS14141</strain>
    </source>
</reference>
<keyword evidence="16" id="KW-1185">Reference proteome</keyword>
<protein>
    <recommendedName>
        <fullName evidence="4">Class E vacuolar protein-sorting machinery protein HSE1</fullName>
    </recommendedName>
    <alternativeName>
        <fullName evidence="5">Class E vacuolar protein-sorting machinery protein hse1</fullName>
    </alternativeName>
</protein>
<comment type="similarity">
    <text evidence="3">Belongs to the STAM family.</text>
</comment>
<keyword evidence="7" id="KW-0813">Transport</keyword>
<keyword evidence="10" id="KW-0472">Membrane</keyword>
<evidence type="ECO:0000259" key="14">
    <source>
        <dbReference type="PROSITE" id="PS50179"/>
    </source>
</evidence>
<dbReference type="SMART" id="SM00326">
    <property type="entry name" value="SH3"/>
    <property type="match status" value="1"/>
</dbReference>
<dbReference type="InterPro" id="IPR002014">
    <property type="entry name" value="VHS_dom"/>
</dbReference>
<evidence type="ECO:0000256" key="4">
    <source>
        <dbReference type="ARBA" id="ARBA00017923"/>
    </source>
</evidence>
<feature type="region of interest" description="Disordered" evidence="12">
    <location>
        <begin position="417"/>
        <end position="454"/>
    </location>
</feature>
<dbReference type="SMART" id="SM00288">
    <property type="entry name" value="VHS"/>
    <property type="match status" value="1"/>
</dbReference>
<dbReference type="Gene3D" id="2.30.30.40">
    <property type="entry name" value="SH3 Domains"/>
    <property type="match status" value="1"/>
</dbReference>
<dbReference type="SUPFAM" id="SSF89009">
    <property type="entry name" value="GAT-like domain"/>
    <property type="match status" value="1"/>
</dbReference>
<dbReference type="CDD" id="cd16978">
    <property type="entry name" value="VHS_HSE1"/>
    <property type="match status" value="1"/>
</dbReference>
<evidence type="ECO:0000259" key="13">
    <source>
        <dbReference type="PROSITE" id="PS50002"/>
    </source>
</evidence>
<evidence type="ECO:0000313" key="16">
    <source>
        <dbReference type="Proteomes" id="UP000818624"/>
    </source>
</evidence>
<evidence type="ECO:0000313" key="15">
    <source>
        <dbReference type="EMBL" id="WFD46896.1"/>
    </source>
</evidence>
<evidence type="ECO:0000256" key="11">
    <source>
        <dbReference type="PROSITE-ProRule" id="PRU00192"/>
    </source>
</evidence>
<dbReference type="Proteomes" id="UP000818624">
    <property type="component" value="Chromosome 1"/>
</dbReference>
<dbReference type="InterPro" id="IPR008942">
    <property type="entry name" value="ENTH_VHS"/>
</dbReference>
<comment type="function">
    <text evidence="1">Component of the ESCRT-0 complex which is the sorting receptor for ubiquitinated cargo proteins at the multivesicular body (MVB).</text>
</comment>
<sequence length="544" mass="59286">MFKAPNPYEDLVVKATDEGLTSENWQLNLDLCDKLSDNNEGNARLMLAAIQRRLAHRNTNVQLYALTLTDMLSKNCGTSVHHEIASRAFMHTLSRLVMERTTHALVKKRILTLLREWANEYKDDDTLALVSDTVRSLKEEYFEADDDSVATTNADAAERLRREEEELQRALALSVQDQGGRSAPAPAEPAASSSSARGVPSAAASSSSAAPVVAAAAQPAAPPAAEPAAPPAAQPMAPPAAPSVPPTRPSFVRALYDFEPDEPGELAFSAGDVIRVLDSVYEQWWRGELRQDVGIFPVNYVEPMPEMAQAAIEQDLEMERSVFAHAADIHRLHARLQQLDPVRDNFVDDDELQELYQRSLALRPKIIRLMDRYSVKVQDLRAMNDKFMRARSTFEELIAQRMEQYAVQGTQANEAYAAQTHAAPSTPAETYAAPPTRADTYSAPGWDAAPSASGASAAVEPAPYAPSAAATSSAAAYTAPTPDLGPVPQEDEKRRLFERARAEVEAYQRAYHPEPEPESEPAPDARGAPSSHSAAESLAGLHLS</sequence>
<feature type="compositionally biased region" description="Low complexity" evidence="12">
    <location>
        <begin position="442"/>
        <end position="454"/>
    </location>
</feature>
<evidence type="ECO:0000256" key="3">
    <source>
        <dbReference type="ARBA" id="ARBA00009666"/>
    </source>
</evidence>
<accession>A0ABY8EN58</accession>
<dbReference type="CDD" id="cd11805">
    <property type="entry name" value="SH3_GRB2_like_C"/>
    <property type="match status" value="1"/>
</dbReference>
<dbReference type="PANTHER" id="PTHR45929:SF3">
    <property type="entry name" value="JAK PATHWAY SIGNAL TRANSDUCTION ADAPTOR MOLECULE"/>
    <property type="match status" value="1"/>
</dbReference>
<name>A0ABY8EN58_MALFU</name>
<feature type="region of interest" description="Disordered" evidence="12">
    <location>
        <begin position="174"/>
        <end position="202"/>
    </location>
</feature>
<dbReference type="SUPFAM" id="SSF50044">
    <property type="entry name" value="SH3-domain"/>
    <property type="match status" value="1"/>
</dbReference>
<dbReference type="PROSITE" id="PS50002">
    <property type="entry name" value="SH3"/>
    <property type="match status" value="1"/>
</dbReference>
<keyword evidence="8" id="KW-0967">Endosome</keyword>
<dbReference type="Pfam" id="PF00018">
    <property type="entry name" value="SH3_1"/>
    <property type="match status" value="1"/>
</dbReference>
<dbReference type="SMART" id="SM00726">
    <property type="entry name" value="UIM"/>
    <property type="match status" value="1"/>
</dbReference>
<feature type="region of interest" description="Disordered" evidence="12">
    <location>
        <begin position="222"/>
        <end position="246"/>
    </location>
</feature>
<dbReference type="PANTHER" id="PTHR45929">
    <property type="entry name" value="JAK PATHWAY SIGNAL TRANSDUCTION ADAPTOR MOLECULE"/>
    <property type="match status" value="1"/>
</dbReference>
<feature type="domain" description="VHS" evidence="14">
    <location>
        <begin position="15"/>
        <end position="145"/>
    </location>
</feature>
<dbReference type="InterPro" id="IPR004152">
    <property type="entry name" value="GAT_dom"/>
</dbReference>
<evidence type="ECO:0000256" key="5">
    <source>
        <dbReference type="ARBA" id="ARBA00018978"/>
    </source>
</evidence>
<keyword evidence="6 11" id="KW-0728">SH3 domain</keyword>
<evidence type="ECO:0000256" key="8">
    <source>
        <dbReference type="ARBA" id="ARBA00022753"/>
    </source>
</evidence>
<feature type="domain" description="SH3" evidence="13">
    <location>
        <begin position="247"/>
        <end position="306"/>
    </location>
</feature>
<dbReference type="PRINTS" id="PR00452">
    <property type="entry name" value="SH3DOMAIN"/>
</dbReference>
<keyword evidence="9" id="KW-0653">Protein transport</keyword>
<dbReference type="Pfam" id="PF00790">
    <property type="entry name" value="VHS"/>
    <property type="match status" value="1"/>
</dbReference>
<dbReference type="PROSITE" id="PS50179">
    <property type="entry name" value="VHS"/>
    <property type="match status" value="1"/>
</dbReference>
<dbReference type="Pfam" id="PF03127">
    <property type="entry name" value="GAT"/>
    <property type="match status" value="1"/>
</dbReference>
<proteinExistence type="inferred from homology"/>
<gene>
    <name evidence="15" type="ORF">GLX27_001540</name>
</gene>
<evidence type="ECO:0000256" key="1">
    <source>
        <dbReference type="ARBA" id="ARBA00002654"/>
    </source>
</evidence>
<dbReference type="InterPro" id="IPR050670">
    <property type="entry name" value="STAM"/>
</dbReference>
<evidence type="ECO:0000256" key="7">
    <source>
        <dbReference type="ARBA" id="ARBA00022448"/>
    </source>
</evidence>
<organism evidence="15 16">
    <name type="scientific">Malassezia furfur</name>
    <name type="common">Pityriasis versicolor infection agent</name>
    <name type="synonym">Pityrosporum furfur</name>
    <dbReference type="NCBI Taxonomy" id="55194"/>
    <lineage>
        <taxon>Eukaryota</taxon>
        <taxon>Fungi</taxon>
        <taxon>Dikarya</taxon>
        <taxon>Basidiomycota</taxon>
        <taxon>Ustilaginomycotina</taxon>
        <taxon>Malasseziomycetes</taxon>
        <taxon>Malasseziales</taxon>
        <taxon>Malasseziaceae</taxon>
        <taxon>Malassezia</taxon>
    </lineage>
</organism>
<dbReference type="InterPro" id="IPR036028">
    <property type="entry name" value="SH3-like_dom_sf"/>
</dbReference>
<feature type="compositionally biased region" description="Basic and acidic residues" evidence="12">
    <location>
        <begin position="490"/>
        <end position="515"/>
    </location>
</feature>
<comment type="subcellular location">
    <subcellularLocation>
        <location evidence="2">Endosome membrane</location>
        <topology evidence="2">Peripheral membrane protein</topology>
        <orientation evidence="2">Cytoplasmic side</orientation>
    </subcellularLocation>
</comment>
<dbReference type="Gene3D" id="1.25.40.90">
    <property type="match status" value="1"/>
</dbReference>
<evidence type="ECO:0000256" key="10">
    <source>
        <dbReference type="ARBA" id="ARBA00023136"/>
    </source>
</evidence>
<dbReference type="InterPro" id="IPR001452">
    <property type="entry name" value="SH3_domain"/>
</dbReference>
<evidence type="ECO:0000256" key="9">
    <source>
        <dbReference type="ARBA" id="ARBA00022927"/>
    </source>
</evidence>